<dbReference type="InterPro" id="IPR006311">
    <property type="entry name" value="TAT_signal"/>
</dbReference>
<dbReference type="RefSeq" id="WP_359207589.1">
    <property type="nucleotide sequence ID" value="NZ_JBEZAM010000016.1"/>
</dbReference>
<organism evidence="2 3">
    <name type="scientific">Streptomyces exfoliatus</name>
    <name type="common">Streptomyces hydrogenans</name>
    <dbReference type="NCBI Taxonomy" id="1905"/>
    <lineage>
        <taxon>Bacteria</taxon>
        <taxon>Bacillati</taxon>
        <taxon>Actinomycetota</taxon>
        <taxon>Actinomycetes</taxon>
        <taxon>Kitasatosporales</taxon>
        <taxon>Streptomycetaceae</taxon>
        <taxon>Streptomyces</taxon>
    </lineage>
</organism>
<feature type="chain" id="PRO_5045060328" evidence="1">
    <location>
        <begin position="29"/>
        <end position="390"/>
    </location>
</feature>
<keyword evidence="3" id="KW-1185">Reference proteome</keyword>
<feature type="signal peptide" evidence="1">
    <location>
        <begin position="1"/>
        <end position="28"/>
    </location>
</feature>
<comment type="caution">
    <text evidence="2">The sequence shown here is derived from an EMBL/GenBank/DDBJ whole genome shotgun (WGS) entry which is preliminary data.</text>
</comment>
<sequence length="390" mass="40898">MTTRRSFLGRTTAAGVMAGLAASPPAAADGTGSGALAGDPAVRRGRARDAIVAVNSGMRAHYAALKSDLIARLGPVLVVQNDARGGRFTLVHDGTQESLHPVGEVFELAKSVSHVPLGVFSIIAPHLSDRVPNLPGADRIDPHDLRMVAFKGAATTDWIVPLREYADTLTAARQQLDQAGIPPEMVVSCARVLDGALAFIEVSTAAGSFDIRSFEDFSHGVYAGIRTNMRYAAEAQIAGVQGVLRKWRARIGEEAWRDLYTVVLSQWATSELNQNSIIIRPCMNPAKVATHLIDLPAAEPLSDPVFVALDNLARIVQDNIAAELVFPSDRAAADALKGPQDLLADEILDQLGAATPGAAAYSAPAGTGRGACPVARGGAASRQGGTAHDL</sequence>
<dbReference type="EMBL" id="JBEZAM010000016">
    <property type="protein sequence ID" value="MEU7294507.1"/>
    <property type="molecule type" value="Genomic_DNA"/>
</dbReference>
<dbReference type="Proteomes" id="UP001551210">
    <property type="component" value="Unassembled WGS sequence"/>
</dbReference>
<protein>
    <submittedName>
        <fullName evidence="2">Twin-arginine translocation signal domain-containing protein</fullName>
    </submittedName>
</protein>
<evidence type="ECO:0000313" key="2">
    <source>
        <dbReference type="EMBL" id="MEU7294507.1"/>
    </source>
</evidence>
<accession>A0ABV3CWB5</accession>
<name>A0ABV3CWB5_STREX</name>
<dbReference type="NCBIfam" id="TIGR01409">
    <property type="entry name" value="TAT_signal_seq"/>
    <property type="match status" value="1"/>
</dbReference>
<dbReference type="InterPro" id="IPR019546">
    <property type="entry name" value="TAT_signal_bac_arc"/>
</dbReference>
<reference evidence="2 3" key="1">
    <citation type="submission" date="2024-06" db="EMBL/GenBank/DDBJ databases">
        <title>The Natural Products Discovery Center: Release of the First 8490 Sequenced Strains for Exploring Actinobacteria Biosynthetic Diversity.</title>
        <authorList>
            <person name="Kalkreuter E."/>
            <person name="Kautsar S.A."/>
            <person name="Yang D."/>
            <person name="Bader C.D."/>
            <person name="Teijaro C.N."/>
            <person name="Fluegel L."/>
            <person name="Davis C.M."/>
            <person name="Simpson J.R."/>
            <person name="Lauterbach L."/>
            <person name="Steele A.D."/>
            <person name="Gui C."/>
            <person name="Meng S."/>
            <person name="Li G."/>
            <person name="Viehrig K."/>
            <person name="Ye F."/>
            <person name="Su P."/>
            <person name="Kiefer A.F."/>
            <person name="Nichols A."/>
            <person name="Cepeda A.J."/>
            <person name="Yan W."/>
            <person name="Fan B."/>
            <person name="Jiang Y."/>
            <person name="Adhikari A."/>
            <person name="Zheng C.-J."/>
            <person name="Schuster L."/>
            <person name="Cowan T.M."/>
            <person name="Smanski M.J."/>
            <person name="Chevrette M.G."/>
            <person name="De Carvalho L.P.S."/>
            <person name="Shen B."/>
        </authorList>
    </citation>
    <scope>NUCLEOTIDE SEQUENCE [LARGE SCALE GENOMIC DNA]</scope>
    <source>
        <strain evidence="2 3">NPDC045705</strain>
    </source>
</reference>
<proteinExistence type="predicted"/>
<keyword evidence="1" id="KW-0732">Signal</keyword>
<dbReference type="PROSITE" id="PS51318">
    <property type="entry name" value="TAT"/>
    <property type="match status" value="1"/>
</dbReference>
<evidence type="ECO:0000313" key="3">
    <source>
        <dbReference type="Proteomes" id="UP001551210"/>
    </source>
</evidence>
<evidence type="ECO:0000256" key="1">
    <source>
        <dbReference type="SAM" id="SignalP"/>
    </source>
</evidence>
<gene>
    <name evidence="2" type="ORF">AB0A76_15040</name>
</gene>